<organism evidence="1 2">
    <name type="scientific">Gnathostoma spinigerum</name>
    <dbReference type="NCBI Taxonomy" id="75299"/>
    <lineage>
        <taxon>Eukaryota</taxon>
        <taxon>Metazoa</taxon>
        <taxon>Ecdysozoa</taxon>
        <taxon>Nematoda</taxon>
        <taxon>Chromadorea</taxon>
        <taxon>Rhabditida</taxon>
        <taxon>Spirurina</taxon>
        <taxon>Gnathostomatomorpha</taxon>
        <taxon>Gnathostomatoidea</taxon>
        <taxon>Gnathostomatidae</taxon>
        <taxon>Gnathostoma</taxon>
    </lineage>
</organism>
<evidence type="ECO:0000313" key="2">
    <source>
        <dbReference type="Proteomes" id="UP001608902"/>
    </source>
</evidence>
<sequence>MLFRLLVYFMYEFSGASRNHSSRISKMTDNKINMSLQEIIDSQKKGRSLRVKRSFPKNGGVGRRNVNKSVTARSGVAKRISRNKGIGRTSVLLNSAATKRIVNNLVKKAMRQRANRSIIRGGNVRRNKVAASRIAAVRSGGSLLRRRRETVVARRLGLNQRSRTIRKRFLANRVVVGGNFKANRGRGRALGRLVSDISPVMQREMSRPRRRMTNMANRQVILEEESPLVRRVARPVRRVAQPVRINQLEEEYVEPIRPFQVRQRFVEDASPRYVYVSPAGRRNMPVTERIVMPRRRLQNNSGLPYYENSNRLIRMRDALGISSNRNVRFERFEPSSSFLQRIPVSTRRGRGFRDDRIFVR</sequence>
<protein>
    <submittedName>
        <fullName evidence="1">Uncharacterized protein</fullName>
    </submittedName>
</protein>
<accession>A0ABD6EJY5</accession>
<gene>
    <name evidence="1" type="ORF">AB6A40_006997</name>
</gene>
<dbReference type="AlphaFoldDB" id="A0ABD6EJY5"/>
<dbReference type="Proteomes" id="UP001608902">
    <property type="component" value="Unassembled WGS sequence"/>
</dbReference>
<comment type="caution">
    <text evidence="1">The sequence shown here is derived from an EMBL/GenBank/DDBJ whole genome shotgun (WGS) entry which is preliminary data.</text>
</comment>
<evidence type="ECO:0000313" key="1">
    <source>
        <dbReference type="EMBL" id="MFH4980288.1"/>
    </source>
</evidence>
<name>A0ABD6EJY5_9BILA</name>
<reference evidence="1 2" key="1">
    <citation type="submission" date="2024-08" db="EMBL/GenBank/DDBJ databases">
        <title>Gnathostoma spinigerum genome.</title>
        <authorList>
            <person name="Gonzalez-Bertolin B."/>
            <person name="Monzon S."/>
            <person name="Zaballos A."/>
            <person name="Jimenez P."/>
            <person name="Dekumyoy P."/>
            <person name="Varona S."/>
            <person name="Cuesta I."/>
            <person name="Sumanam S."/>
            <person name="Adisakwattana P."/>
            <person name="Gasser R.B."/>
            <person name="Hernandez-Gonzalez A."/>
            <person name="Young N.D."/>
            <person name="Perteguer M.J."/>
        </authorList>
    </citation>
    <scope>NUCLEOTIDE SEQUENCE [LARGE SCALE GENOMIC DNA]</scope>
    <source>
        <strain evidence="1">AL3</strain>
        <tissue evidence="1">Liver</tissue>
    </source>
</reference>
<dbReference type="EMBL" id="JBGFUD010005347">
    <property type="protein sequence ID" value="MFH4980288.1"/>
    <property type="molecule type" value="Genomic_DNA"/>
</dbReference>
<keyword evidence="2" id="KW-1185">Reference proteome</keyword>
<proteinExistence type="predicted"/>